<feature type="domain" description="Alcohol dehydrogenase iron-type/glycerol dehydrogenase GldA" evidence="4">
    <location>
        <begin position="11"/>
        <end position="178"/>
    </location>
</feature>
<dbReference type="InterPro" id="IPR018211">
    <property type="entry name" value="ADH_Fe_CS"/>
</dbReference>
<accession>A0A3N9UDV8</accession>
<name>A0A3N9UDV8_9BACI</name>
<keyword evidence="7" id="KW-1185">Reference proteome</keyword>
<dbReference type="Gene3D" id="3.40.50.1970">
    <property type="match status" value="1"/>
</dbReference>
<evidence type="ECO:0000313" key="6">
    <source>
        <dbReference type="EMBL" id="RQW74489.1"/>
    </source>
</evidence>
<sequence>MLETFQFNLSTRIEFGNGQVNQLATYVKELNGSKVLILTDKGIKSTGIVDRVTGLLQESEIEYVIYDDVKPNPRDTDCMIAYQIAQEENVDVLIGLGGGSSMDTAKAVGVLLTHGGDIKDWYGLNVLQRKITPLICIPTTAGTGSEITFFSVITDTTTKLKMNILDNKVAPQIAILDPELTLTLPPLITASTGMDALTHAIEAYTCNLSEPITDALALYAIDLIVKNLPEAVNNGSSLVARRNMLAGSLIAGIAFGNSDVGGVHCMAEALGGLYDTPHGVANSMLLPYVFEYNIPSDLAKHAKVAELLGVTTDGKSVEEIAYEGVTKLKELAIEVGILKMRDLENINEKDFEYLAEAATQNVSAPSNPREATKEDYLNLFRKAYSEK</sequence>
<dbReference type="OrthoDB" id="9815791at2"/>
<dbReference type="PANTHER" id="PTHR11496:SF102">
    <property type="entry name" value="ALCOHOL DEHYDROGENASE 4"/>
    <property type="match status" value="1"/>
</dbReference>
<dbReference type="GO" id="GO:0004022">
    <property type="term" value="F:alcohol dehydrogenase (NAD+) activity"/>
    <property type="evidence" value="ECO:0007669"/>
    <property type="project" value="TreeGrafter"/>
</dbReference>
<dbReference type="RefSeq" id="WP_124764786.1">
    <property type="nucleotide sequence ID" value="NZ_JAFBDY010000008.1"/>
</dbReference>
<dbReference type="AlphaFoldDB" id="A0A3N9UDV8"/>
<protein>
    <submittedName>
        <fullName evidence="6">Iron-containing alcohol dehydrogenase</fullName>
    </submittedName>
</protein>
<dbReference type="PANTHER" id="PTHR11496">
    <property type="entry name" value="ALCOHOL DEHYDROGENASE"/>
    <property type="match status" value="1"/>
</dbReference>
<dbReference type="FunFam" id="3.40.50.1970:FF:000003">
    <property type="entry name" value="Alcohol dehydrogenase, iron-containing"/>
    <property type="match status" value="1"/>
</dbReference>
<evidence type="ECO:0000259" key="4">
    <source>
        <dbReference type="Pfam" id="PF00465"/>
    </source>
</evidence>
<dbReference type="SUPFAM" id="SSF56796">
    <property type="entry name" value="Dehydroquinate synthase-like"/>
    <property type="match status" value="1"/>
</dbReference>
<gene>
    <name evidence="6" type="ORF">EBB45_11410</name>
</gene>
<organism evidence="6 7">
    <name type="scientific">Lysinibacillus composti</name>
    <dbReference type="NCBI Taxonomy" id="720633"/>
    <lineage>
        <taxon>Bacteria</taxon>
        <taxon>Bacillati</taxon>
        <taxon>Bacillota</taxon>
        <taxon>Bacilli</taxon>
        <taxon>Bacillales</taxon>
        <taxon>Bacillaceae</taxon>
        <taxon>Lysinibacillus</taxon>
    </lineage>
</organism>
<dbReference type="EMBL" id="RRCT01000009">
    <property type="protein sequence ID" value="RQW74489.1"/>
    <property type="molecule type" value="Genomic_DNA"/>
</dbReference>
<dbReference type="GO" id="GO:0046872">
    <property type="term" value="F:metal ion binding"/>
    <property type="evidence" value="ECO:0007669"/>
    <property type="project" value="InterPro"/>
</dbReference>
<feature type="domain" description="Fe-containing alcohol dehydrogenase-like C-terminal" evidence="5">
    <location>
        <begin position="189"/>
        <end position="384"/>
    </location>
</feature>
<keyword evidence="2" id="KW-0560">Oxidoreductase</keyword>
<dbReference type="InterPro" id="IPR039697">
    <property type="entry name" value="Alcohol_dehydrogenase_Fe"/>
</dbReference>
<comment type="similarity">
    <text evidence="1">Belongs to the iron-containing alcohol dehydrogenase family.</text>
</comment>
<dbReference type="Gene3D" id="1.20.1090.10">
    <property type="entry name" value="Dehydroquinate synthase-like - alpha domain"/>
    <property type="match status" value="1"/>
</dbReference>
<evidence type="ECO:0000313" key="7">
    <source>
        <dbReference type="Proteomes" id="UP000274033"/>
    </source>
</evidence>
<evidence type="ECO:0000256" key="3">
    <source>
        <dbReference type="ARBA" id="ARBA00023027"/>
    </source>
</evidence>
<evidence type="ECO:0000256" key="1">
    <source>
        <dbReference type="ARBA" id="ARBA00007358"/>
    </source>
</evidence>
<dbReference type="Pfam" id="PF25137">
    <property type="entry name" value="ADH_Fe_C"/>
    <property type="match status" value="1"/>
</dbReference>
<proteinExistence type="inferred from homology"/>
<dbReference type="PROSITE" id="PS00913">
    <property type="entry name" value="ADH_IRON_1"/>
    <property type="match status" value="1"/>
</dbReference>
<dbReference type="InterPro" id="IPR001670">
    <property type="entry name" value="ADH_Fe/GldA"/>
</dbReference>
<dbReference type="InterPro" id="IPR056798">
    <property type="entry name" value="ADH_Fe_C"/>
</dbReference>
<reference evidence="6 7" key="1">
    <citation type="journal article" date="2013" name="J. Microbiol.">
        <title>Lysinibacillus chungkukjangi sp. nov., isolated from Chungkukjang, Korean fermented soybean food.</title>
        <authorList>
            <person name="Kim S.J."/>
            <person name="Jang Y.H."/>
            <person name="Hamada M."/>
            <person name="Ahn J.H."/>
            <person name="Weon H.Y."/>
            <person name="Suzuki K."/>
            <person name="Whang K.S."/>
            <person name="Kwon S.W."/>
        </authorList>
    </citation>
    <scope>NUCLEOTIDE SEQUENCE [LARGE SCALE GENOMIC DNA]</scope>
    <source>
        <strain evidence="6 7">MCCC 1A12701</strain>
    </source>
</reference>
<evidence type="ECO:0000259" key="5">
    <source>
        <dbReference type="Pfam" id="PF25137"/>
    </source>
</evidence>
<dbReference type="FunFam" id="1.20.1090.10:FF:000001">
    <property type="entry name" value="Aldehyde-alcohol dehydrogenase"/>
    <property type="match status" value="1"/>
</dbReference>
<evidence type="ECO:0000256" key="2">
    <source>
        <dbReference type="ARBA" id="ARBA00023002"/>
    </source>
</evidence>
<comment type="caution">
    <text evidence="6">The sequence shown here is derived from an EMBL/GenBank/DDBJ whole genome shotgun (WGS) entry which is preliminary data.</text>
</comment>
<dbReference type="CDD" id="cd08551">
    <property type="entry name" value="Fe-ADH"/>
    <property type="match status" value="1"/>
</dbReference>
<keyword evidence="3" id="KW-0520">NAD</keyword>
<dbReference type="Proteomes" id="UP000274033">
    <property type="component" value="Unassembled WGS sequence"/>
</dbReference>
<dbReference type="Pfam" id="PF00465">
    <property type="entry name" value="Fe-ADH"/>
    <property type="match status" value="1"/>
</dbReference>